<organism evidence="2">
    <name type="scientific">Brachypodium distachyon</name>
    <name type="common">Purple false brome</name>
    <name type="synonym">Trachynia distachya</name>
    <dbReference type="NCBI Taxonomy" id="15368"/>
    <lineage>
        <taxon>Eukaryota</taxon>
        <taxon>Viridiplantae</taxon>
        <taxon>Streptophyta</taxon>
        <taxon>Embryophyta</taxon>
        <taxon>Tracheophyta</taxon>
        <taxon>Spermatophyta</taxon>
        <taxon>Magnoliopsida</taxon>
        <taxon>Liliopsida</taxon>
        <taxon>Poales</taxon>
        <taxon>Poaceae</taxon>
        <taxon>BOP clade</taxon>
        <taxon>Pooideae</taxon>
        <taxon>Stipodae</taxon>
        <taxon>Brachypodieae</taxon>
        <taxon>Brachypodium</taxon>
    </lineage>
</organism>
<evidence type="ECO:0000313" key="4">
    <source>
        <dbReference type="Proteomes" id="UP000008810"/>
    </source>
</evidence>
<reference evidence="3" key="3">
    <citation type="submission" date="2018-08" db="UniProtKB">
        <authorList>
            <consortium name="EnsemblPlants"/>
        </authorList>
    </citation>
    <scope>IDENTIFICATION</scope>
    <source>
        <strain evidence="3">cv. Bd21</strain>
    </source>
</reference>
<sequence>MRPTAFLPLLQPWYECTYRFSPKQPPKMPQAEPKAWHVAPQAPAKASPGAP</sequence>
<accession>A0A2K2DQW7</accession>
<feature type="region of interest" description="Disordered" evidence="1">
    <location>
        <begin position="23"/>
        <end position="51"/>
    </location>
</feature>
<keyword evidence="4" id="KW-1185">Reference proteome</keyword>
<evidence type="ECO:0000313" key="3">
    <source>
        <dbReference type="EnsemblPlants" id="PNT76682"/>
    </source>
</evidence>
<dbReference type="Gramene" id="PNT76682">
    <property type="protein sequence ID" value="PNT76682"/>
    <property type="gene ID" value="BRADI_1g51467v3"/>
</dbReference>
<reference evidence="2 3" key="1">
    <citation type="journal article" date="2010" name="Nature">
        <title>Genome sequencing and analysis of the model grass Brachypodium distachyon.</title>
        <authorList>
            <consortium name="International Brachypodium Initiative"/>
        </authorList>
    </citation>
    <scope>NUCLEOTIDE SEQUENCE [LARGE SCALE GENOMIC DNA]</scope>
    <source>
        <strain evidence="2 3">Bd21</strain>
    </source>
</reference>
<proteinExistence type="predicted"/>
<dbReference type="AlphaFoldDB" id="A0A2K2DQW7"/>
<dbReference type="InParanoid" id="A0A2K2DQW7"/>
<protein>
    <submittedName>
        <fullName evidence="2 3">Uncharacterized protein</fullName>
    </submittedName>
</protein>
<gene>
    <name evidence="2" type="ORF">BRADI_1g51467v3</name>
</gene>
<reference evidence="2" key="2">
    <citation type="submission" date="2017-06" db="EMBL/GenBank/DDBJ databases">
        <title>WGS assembly of Brachypodium distachyon.</title>
        <authorList>
            <consortium name="The International Brachypodium Initiative"/>
            <person name="Lucas S."/>
            <person name="Harmon-Smith M."/>
            <person name="Lail K."/>
            <person name="Tice H."/>
            <person name="Grimwood J."/>
            <person name="Bruce D."/>
            <person name="Barry K."/>
            <person name="Shu S."/>
            <person name="Lindquist E."/>
            <person name="Wang M."/>
            <person name="Pitluck S."/>
            <person name="Vogel J.P."/>
            <person name="Garvin D.F."/>
            <person name="Mockler T.C."/>
            <person name="Schmutz J."/>
            <person name="Rokhsar D."/>
            <person name="Bevan M.W."/>
        </authorList>
    </citation>
    <scope>NUCLEOTIDE SEQUENCE</scope>
    <source>
        <strain evidence="2">Bd21</strain>
    </source>
</reference>
<evidence type="ECO:0000256" key="1">
    <source>
        <dbReference type="SAM" id="MobiDB-lite"/>
    </source>
</evidence>
<dbReference type="Proteomes" id="UP000008810">
    <property type="component" value="Chromosome 1"/>
</dbReference>
<evidence type="ECO:0000313" key="2">
    <source>
        <dbReference type="EMBL" id="PNT76682.1"/>
    </source>
</evidence>
<name>A0A2K2DQW7_BRADI</name>
<dbReference type="EnsemblPlants" id="PNT76682">
    <property type="protein sequence ID" value="PNT76682"/>
    <property type="gene ID" value="BRADI_1g51467v3"/>
</dbReference>
<dbReference type="EMBL" id="CM000880">
    <property type="protein sequence ID" value="PNT76682.1"/>
    <property type="molecule type" value="Genomic_DNA"/>
</dbReference>